<organism evidence="1 2">
    <name type="scientific">Parelaphostrongylus tenuis</name>
    <name type="common">Meningeal worm</name>
    <dbReference type="NCBI Taxonomy" id="148309"/>
    <lineage>
        <taxon>Eukaryota</taxon>
        <taxon>Metazoa</taxon>
        <taxon>Ecdysozoa</taxon>
        <taxon>Nematoda</taxon>
        <taxon>Chromadorea</taxon>
        <taxon>Rhabditida</taxon>
        <taxon>Rhabditina</taxon>
        <taxon>Rhabditomorpha</taxon>
        <taxon>Strongyloidea</taxon>
        <taxon>Metastrongylidae</taxon>
        <taxon>Parelaphostrongylus</taxon>
    </lineage>
</organism>
<comment type="caution">
    <text evidence="1">The sequence shown here is derived from an EMBL/GenBank/DDBJ whole genome shotgun (WGS) entry which is preliminary data.</text>
</comment>
<dbReference type="Proteomes" id="UP001196413">
    <property type="component" value="Unassembled WGS sequence"/>
</dbReference>
<evidence type="ECO:0000313" key="2">
    <source>
        <dbReference type="Proteomes" id="UP001196413"/>
    </source>
</evidence>
<keyword evidence="2" id="KW-1185">Reference proteome</keyword>
<name>A0AAD5MZB0_PARTN</name>
<dbReference type="EMBL" id="JAHQIW010005159">
    <property type="protein sequence ID" value="KAJ1365058.1"/>
    <property type="molecule type" value="Genomic_DNA"/>
</dbReference>
<accession>A0AAD5MZB0</accession>
<gene>
    <name evidence="1" type="ORF">KIN20_025277</name>
</gene>
<evidence type="ECO:0000313" key="1">
    <source>
        <dbReference type="EMBL" id="KAJ1365058.1"/>
    </source>
</evidence>
<sequence>MGRLGAKLGPNSNDERALCGSVMPPSTKILGDSGFSKLFGITRTDPCNHILSALKLMPTNAFAFIDVTHIHNVNMIILTNKAGPSSAPFMVLLLVSMSTVFGCGVIPGGESNE</sequence>
<dbReference type="AlphaFoldDB" id="A0AAD5MZB0"/>
<protein>
    <submittedName>
        <fullName evidence="1">Uncharacterized protein</fullName>
    </submittedName>
</protein>
<proteinExistence type="predicted"/>
<reference evidence="1" key="1">
    <citation type="submission" date="2021-06" db="EMBL/GenBank/DDBJ databases">
        <title>Parelaphostrongylus tenuis whole genome reference sequence.</title>
        <authorList>
            <person name="Garwood T.J."/>
            <person name="Larsen P.A."/>
            <person name="Fountain-Jones N.M."/>
            <person name="Garbe J.R."/>
            <person name="Macchietto M.G."/>
            <person name="Kania S.A."/>
            <person name="Gerhold R.W."/>
            <person name="Richards J.E."/>
            <person name="Wolf T.M."/>
        </authorList>
    </citation>
    <scope>NUCLEOTIDE SEQUENCE</scope>
    <source>
        <strain evidence="1">MNPRO001-30</strain>
        <tissue evidence="1">Meninges</tissue>
    </source>
</reference>